<accession>A0ABU3E9Y3</accession>
<evidence type="ECO:0000256" key="1">
    <source>
        <dbReference type="ARBA" id="ARBA00004127"/>
    </source>
</evidence>
<gene>
    <name evidence="6" type="ORF">RM190_03730</name>
</gene>
<name>A0ABU3E9Y3_9RHOB</name>
<dbReference type="InterPro" id="IPR052527">
    <property type="entry name" value="Metal_cation-efflux_comp"/>
</dbReference>
<dbReference type="GO" id="GO:0004671">
    <property type="term" value="F:protein C-terminal S-isoprenylcysteine carboxyl O-methyltransferase activity"/>
    <property type="evidence" value="ECO:0007669"/>
    <property type="project" value="UniProtKB-EC"/>
</dbReference>
<keyword evidence="6" id="KW-0489">Methyltransferase</keyword>
<feature type="transmembrane region" description="Helical" evidence="5">
    <location>
        <begin position="97"/>
        <end position="129"/>
    </location>
</feature>
<keyword evidence="6" id="KW-0808">Transferase</keyword>
<comment type="caution">
    <text evidence="6">The sequence shown here is derived from an EMBL/GenBank/DDBJ whole genome shotgun (WGS) entry which is preliminary data.</text>
</comment>
<dbReference type="EC" id="2.1.1.100" evidence="6"/>
<organism evidence="6 7">
    <name type="scientific">Paracoccus broussonetiae</name>
    <dbReference type="NCBI Taxonomy" id="3075834"/>
    <lineage>
        <taxon>Bacteria</taxon>
        <taxon>Pseudomonadati</taxon>
        <taxon>Pseudomonadota</taxon>
        <taxon>Alphaproteobacteria</taxon>
        <taxon>Rhodobacterales</taxon>
        <taxon>Paracoccaceae</taxon>
        <taxon>Paracoccus</taxon>
    </lineage>
</organism>
<dbReference type="PANTHER" id="PTHR43847">
    <property type="entry name" value="BLL3993 PROTEIN"/>
    <property type="match status" value="1"/>
</dbReference>
<dbReference type="Gene3D" id="1.20.120.1630">
    <property type="match status" value="1"/>
</dbReference>
<dbReference type="EMBL" id="JAVRQI010000002">
    <property type="protein sequence ID" value="MDT1060955.1"/>
    <property type="molecule type" value="Genomic_DNA"/>
</dbReference>
<dbReference type="EC" id="2.1.1.334" evidence="6"/>
<dbReference type="GO" id="GO:0032259">
    <property type="term" value="P:methylation"/>
    <property type="evidence" value="ECO:0007669"/>
    <property type="project" value="UniProtKB-KW"/>
</dbReference>
<evidence type="ECO:0000256" key="4">
    <source>
        <dbReference type="ARBA" id="ARBA00023136"/>
    </source>
</evidence>
<comment type="subcellular location">
    <subcellularLocation>
        <location evidence="1">Endomembrane system</location>
        <topology evidence="1">Multi-pass membrane protein</topology>
    </subcellularLocation>
</comment>
<keyword evidence="7" id="KW-1185">Reference proteome</keyword>
<feature type="transmembrane region" description="Helical" evidence="5">
    <location>
        <begin position="51"/>
        <end position="76"/>
    </location>
</feature>
<dbReference type="RefSeq" id="WP_311758061.1">
    <property type="nucleotide sequence ID" value="NZ_JAVRQI010000002.1"/>
</dbReference>
<proteinExistence type="predicted"/>
<evidence type="ECO:0000313" key="7">
    <source>
        <dbReference type="Proteomes" id="UP001251085"/>
    </source>
</evidence>
<feature type="transmembrane region" description="Helical" evidence="5">
    <location>
        <begin position="26"/>
        <end position="45"/>
    </location>
</feature>
<protein>
    <submittedName>
        <fullName evidence="6">Isoprenylcysteine carboxylmethyltransferase family protein</fullName>
        <ecNumber evidence="6">2.1.1.100</ecNumber>
        <ecNumber evidence="6">2.1.1.334</ecNumber>
    </submittedName>
</protein>
<keyword evidence="3 5" id="KW-1133">Transmembrane helix</keyword>
<dbReference type="InterPro" id="IPR007318">
    <property type="entry name" value="Phopholipid_MeTrfase"/>
</dbReference>
<evidence type="ECO:0000256" key="2">
    <source>
        <dbReference type="ARBA" id="ARBA00022692"/>
    </source>
</evidence>
<keyword evidence="4 5" id="KW-0472">Membrane</keyword>
<reference evidence="7" key="1">
    <citation type="submission" date="2023-07" db="EMBL/GenBank/DDBJ databases">
        <title>Characterization of two Paracoccaceae strains isolated from Phycosphere and proposal of Xinfangfangia lacusdiani sp. nov.</title>
        <authorList>
            <person name="Deng Y."/>
            <person name="Zhang Y.Q."/>
        </authorList>
    </citation>
    <scope>NUCLEOTIDE SEQUENCE [LARGE SCALE GENOMIC DNA]</scope>
    <source>
        <strain evidence="7">CPCC 101403</strain>
    </source>
</reference>
<keyword evidence="2 5" id="KW-0812">Transmembrane</keyword>
<dbReference type="PANTHER" id="PTHR43847:SF1">
    <property type="entry name" value="BLL3993 PROTEIN"/>
    <property type="match status" value="1"/>
</dbReference>
<evidence type="ECO:0000256" key="5">
    <source>
        <dbReference type="SAM" id="Phobius"/>
    </source>
</evidence>
<evidence type="ECO:0000313" key="6">
    <source>
        <dbReference type="EMBL" id="MDT1060955.1"/>
    </source>
</evidence>
<sequence>MIPEPVLHPAGVASVKPFDQKIRITALRLCFIPLLPLLILTRSAWHATPVAAILETCGVLLVFAAVLGRFWSILYIGGRKNAAVMRDGPYSMCRHPLYLFSTIGATGFGLVLGSMVMALALGGLTWIILSMTAAREEHFLRHRFGGQYDAYARQVPRMFPAFHLFRTPAEISFDSGTLARNAADALVFLALIPVGQVLRGLQMAAFHPAIPLF</sequence>
<evidence type="ECO:0000256" key="3">
    <source>
        <dbReference type="ARBA" id="ARBA00022989"/>
    </source>
</evidence>
<dbReference type="Proteomes" id="UP001251085">
    <property type="component" value="Unassembled WGS sequence"/>
</dbReference>
<dbReference type="Pfam" id="PF04191">
    <property type="entry name" value="PEMT"/>
    <property type="match status" value="1"/>
</dbReference>